<dbReference type="PRINTS" id="PR01415">
    <property type="entry name" value="ANKYRIN"/>
</dbReference>
<feature type="repeat" description="ANK" evidence="3">
    <location>
        <begin position="408"/>
        <end position="440"/>
    </location>
</feature>
<feature type="repeat" description="ANK" evidence="3">
    <location>
        <begin position="374"/>
        <end position="407"/>
    </location>
</feature>
<keyword evidence="1" id="KW-0677">Repeat</keyword>
<dbReference type="PROSITE" id="PS50088">
    <property type="entry name" value="ANK_REPEAT"/>
    <property type="match status" value="4"/>
</dbReference>
<dbReference type="Gene3D" id="1.25.40.20">
    <property type="entry name" value="Ankyrin repeat-containing domain"/>
    <property type="match status" value="1"/>
</dbReference>
<dbReference type="Pfam" id="PF12796">
    <property type="entry name" value="Ank_2"/>
    <property type="match status" value="1"/>
</dbReference>
<dbReference type="Proteomes" id="UP000295517">
    <property type="component" value="Chromosome"/>
</dbReference>
<feature type="repeat" description="ANK" evidence="3">
    <location>
        <begin position="441"/>
        <end position="473"/>
    </location>
</feature>
<dbReference type="SMART" id="SM00248">
    <property type="entry name" value="ANK"/>
    <property type="match status" value="5"/>
</dbReference>
<evidence type="ECO:0000256" key="3">
    <source>
        <dbReference type="PROSITE-ProRule" id="PRU00023"/>
    </source>
</evidence>
<dbReference type="PANTHER" id="PTHR24171">
    <property type="entry name" value="ANKYRIN REPEAT DOMAIN-CONTAINING PROTEIN 39-RELATED"/>
    <property type="match status" value="1"/>
</dbReference>
<keyword evidence="2 3" id="KW-0040">ANK repeat</keyword>
<accession>A0AAX1EHY8</accession>
<sequence>MPLDNNTLPTSQHWLIERLRQLMPNLDSEGICLGISCMAMQAILSEDLDTFNKRLELIHQINPIEMSDQIKELRKKRKEMFRKIKEELGIKGATWSNEQDKQIQRMLEEKLSKEEQIKLSIPAFVDGVHSYQSSQLYELMDSSGILTHTQQILDKASVVLSRELEKAGGIKNAGHFTGIYKEEELGQYFKSFENLFSSSSINQPAVFILSSSSHAVTVAYHPKVRKWIFIDANHLPAAYFSEVEEIAKAVMKAMGNISDKTALLTQIFTTGSASEQLTEIVHHWQKTEEWTSIHKISSDKAKWSNAEHASWLNIAVTDNDSETVEALLKQGAKVNQAAYKGYTPLHTAASMGNIEIVEKLLVEKEIAVNLTNHNGETPFFLALKSRNNEIVAEKLMEKGVDINKPDNNEITPLMMIASQGRVDIAEKLIEKGADINYANIEGATPLFIAAQYGHLDMVKCLLKHSANASLSLKKKPRDLMKFALEINNDAVIKRMNEFIEKKTGLSSTLIFLSEDNIRMTPKEIAHVMGHEDIIHLINVNLSQSNEELKKPEI</sequence>
<dbReference type="Pfam" id="PF13637">
    <property type="entry name" value="Ank_4"/>
    <property type="match status" value="1"/>
</dbReference>
<proteinExistence type="predicted"/>
<feature type="repeat" description="ANK" evidence="3">
    <location>
        <begin position="340"/>
        <end position="373"/>
    </location>
</feature>
<evidence type="ECO:0008006" key="6">
    <source>
        <dbReference type="Google" id="ProtNLM"/>
    </source>
</evidence>
<dbReference type="EMBL" id="CP038254">
    <property type="protein sequence ID" value="QBR84740.1"/>
    <property type="molecule type" value="Genomic_DNA"/>
</dbReference>
<dbReference type="PROSITE" id="PS50297">
    <property type="entry name" value="ANK_REP_REGION"/>
    <property type="match status" value="4"/>
</dbReference>
<dbReference type="AlphaFoldDB" id="A0AAX1EHY8"/>
<name>A0AAX1EHY8_9GAMM</name>
<dbReference type="PANTHER" id="PTHR24171:SF9">
    <property type="entry name" value="ANKYRIN REPEAT DOMAIN-CONTAINING PROTEIN 39"/>
    <property type="match status" value="1"/>
</dbReference>
<evidence type="ECO:0000313" key="5">
    <source>
        <dbReference type="Proteomes" id="UP000295517"/>
    </source>
</evidence>
<organism evidence="4 5">
    <name type="scientific">Legionella israelensis</name>
    <dbReference type="NCBI Taxonomy" id="454"/>
    <lineage>
        <taxon>Bacteria</taxon>
        <taxon>Pseudomonadati</taxon>
        <taxon>Pseudomonadota</taxon>
        <taxon>Gammaproteobacteria</taxon>
        <taxon>Legionellales</taxon>
        <taxon>Legionellaceae</taxon>
        <taxon>Legionella</taxon>
    </lineage>
</organism>
<gene>
    <name evidence="4" type="ORF">E3983_10455</name>
</gene>
<dbReference type="SUPFAM" id="SSF48403">
    <property type="entry name" value="Ankyrin repeat"/>
    <property type="match status" value="1"/>
</dbReference>
<protein>
    <recommendedName>
        <fullName evidence="6">Ankyrin repeat-containing protein</fullName>
    </recommendedName>
</protein>
<evidence type="ECO:0000256" key="2">
    <source>
        <dbReference type="ARBA" id="ARBA00023043"/>
    </source>
</evidence>
<dbReference type="InterPro" id="IPR002110">
    <property type="entry name" value="Ankyrin_rpt"/>
</dbReference>
<evidence type="ECO:0000313" key="4">
    <source>
        <dbReference type="EMBL" id="QBR84740.1"/>
    </source>
</evidence>
<dbReference type="InterPro" id="IPR036770">
    <property type="entry name" value="Ankyrin_rpt-contain_sf"/>
</dbReference>
<reference evidence="4 5" key="1">
    <citation type="submission" date="2019-03" db="EMBL/GenBank/DDBJ databases">
        <title>Diverse conjugative elements silence natural transformation in Legionella species.</title>
        <authorList>
            <person name="Durieux I."/>
            <person name="Ginevra C."/>
            <person name="Attaiech L."/>
            <person name="Picq K."/>
            <person name="Juan P.A."/>
            <person name="Jarraud S."/>
            <person name="Charpentier X."/>
        </authorList>
    </citation>
    <scope>NUCLEOTIDE SEQUENCE [LARGE SCALE GENOMIC DNA]</scope>
    <source>
        <strain evidence="4 5">HL-0427-4011</strain>
    </source>
</reference>
<evidence type="ECO:0000256" key="1">
    <source>
        <dbReference type="ARBA" id="ARBA00022737"/>
    </source>
</evidence>